<feature type="chain" id="PRO_5047517263" evidence="4">
    <location>
        <begin position="29"/>
        <end position="211"/>
    </location>
</feature>
<proteinExistence type="inferred from homology"/>
<dbReference type="InterPro" id="IPR050770">
    <property type="entry name" value="Intradiol_RC_Dioxygenase"/>
</dbReference>
<sequence length="211" mass="23128">MTDTQFSRRAFGGSVLALAAITASRAGAAELDPTPFQTIGPFYPVQRLAEEDADLTWIKGHKKRAEGHVIQVTGRVLDRFGHPVSGARLEIWQCNSLGRYAHPNDSAANPLDPDFQGFASIRTGARGEWRITTIKPAAYDSPIGRRTPHIHFDVRGRHQRLITQMYFSDDDASNSKDALYRDLGGSAERAVAGLGAPGHYGWDIVLMDAGR</sequence>
<accession>A0ABN1LWM8</accession>
<reference evidence="6 7" key="1">
    <citation type="journal article" date="2019" name="Int. J. Syst. Evol. Microbiol.">
        <title>The Global Catalogue of Microorganisms (GCM) 10K type strain sequencing project: providing services to taxonomists for standard genome sequencing and annotation.</title>
        <authorList>
            <consortium name="The Broad Institute Genomics Platform"/>
            <consortium name="The Broad Institute Genome Sequencing Center for Infectious Disease"/>
            <person name="Wu L."/>
            <person name="Ma J."/>
        </authorList>
    </citation>
    <scope>NUCLEOTIDE SEQUENCE [LARGE SCALE GENOMIC DNA]</scope>
    <source>
        <strain evidence="6 7">JCM 15910</strain>
    </source>
</reference>
<organism evidence="6 7">
    <name type="scientific">Sphingopyxis soli</name>
    <dbReference type="NCBI Taxonomy" id="592051"/>
    <lineage>
        <taxon>Bacteria</taxon>
        <taxon>Pseudomonadati</taxon>
        <taxon>Pseudomonadota</taxon>
        <taxon>Alphaproteobacteria</taxon>
        <taxon>Sphingomonadales</taxon>
        <taxon>Sphingomonadaceae</taxon>
        <taxon>Sphingopyxis</taxon>
    </lineage>
</organism>
<dbReference type="RefSeq" id="WP_058457671.1">
    <property type="nucleotide sequence ID" value="NZ_BAAAFE010000002.1"/>
</dbReference>
<dbReference type="Gene3D" id="2.60.130.10">
    <property type="entry name" value="Aromatic compound dioxygenase"/>
    <property type="match status" value="1"/>
</dbReference>
<keyword evidence="2" id="KW-0223">Dioxygenase</keyword>
<feature type="signal peptide" evidence="4">
    <location>
        <begin position="1"/>
        <end position="28"/>
    </location>
</feature>
<dbReference type="InterPro" id="IPR015889">
    <property type="entry name" value="Intradiol_dOase_core"/>
</dbReference>
<keyword evidence="3" id="KW-0560">Oxidoreductase</keyword>
<dbReference type="CDD" id="cd03459">
    <property type="entry name" value="3_4-PCD"/>
    <property type="match status" value="1"/>
</dbReference>
<dbReference type="EMBL" id="BAAAFE010000002">
    <property type="protein sequence ID" value="GAA0861269.1"/>
    <property type="molecule type" value="Genomic_DNA"/>
</dbReference>
<dbReference type="PANTHER" id="PTHR33711">
    <property type="entry name" value="DIOXYGENASE, PUTATIVE (AFU_ORTHOLOGUE AFUA_2G02910)-RELATED"/>
    <property type="match status" value="1"/>
</dbReference>
<keyword evidence="7" id="KW-1185">Reference proteome</keyword>
<evidence type="ECO:0000259" key="5">
    <source>
        <dbReference type="PROSITE" id="PS00083"/>
    </source>
</evidence>
<dbReference type="InterPro" id="IPR000627">
    <property type="entry name" value="Intradiol_dOase_C"/>
</dbReference>
<gene>
    <name evidence="6" type="ORF">GCM10009115_03240</name>
</gene>
<evidence type="ECO:0000256" key="1">
    <source>
        <dbReference type="ARBA" id="ARBA00007825"/>
    </source>
</evidence>
<evidence type="ECO:0000313" key="6">
    <source>
        <dbReference type="EMBL" id="GAA0861269.1"/>
    </source>
</evidence>
<name>A0ABN1LWM8_9SPHN</name>
<protein>
    <submittedName>
        <fullName evidence="6">Protocatechuate 3,4-dioxygenase</fullName>
    </submittedName>
</protein>
<dbReference type="Proteomes" id="UP001500738">
    <property type="component" value="Unassembled WGS sequence"/>
</dbReference>
<keyword evidence="4" id="KW-0732">Signal</keyword>
<evidence type="ECO:0000313" key="7">
    <source>
        <dbReference type="Proteomes" id="UP001500738"/>
    </source>
</evidence>
<dbReference type="SUPFAM" id="SSF49482">
    <property type="entry name" value="Aromatic compound dioxygenase"/>
    <property type="match status" value="1"/>
</dbReference>
<evidence type="ECO:0000256" key="3">
    <source>
        <dbReference type="ARBA" id="ARBA00023002"/>
    </source>
</evidence>
<comment type="similarity">
    <text evidence="1">Belongs to the intradiol ring-cleavage dioxygenase family.</text>
</comment>
<dbReference type="PANTHER" id="PTHR33711:SF10">
    <property type="entry name" value="INTRADIOL RING-CLEAVAGE DIOXYGENASES DOMAIN-CONTAINING PROTEIN"/>
    <property type="match status" value="1"/>
</dbReference>
<dbReference type="Pfam" id="PF00775">
    <property type="entry name" value="Dioxygenase_C"/>
    <property type="match status" value="1"/>
</dbReference>
<comment type="caution">
    <text evidence="6">The sequence shown here is derived from an EMBL/GenBank/DDBJ whole genome shotgun (WGS) entry which is preliminary data.</text>
</comment>
<feature type="domain" description="Intradiol ring-cleavage dioxygenases" evidence="5">
    <location>
        <begin position="72"/>
        <end position="100"/>
    </location>
</feature>
<evidence type="ECO:0000256" key="4">
    <source>
        <dbReference type="SAM" id="SignalP"/>
    </source>
</evidence>
<evidence type="ECO:0000256" key="2">
    <source>
        <dbReference type="ARBA" id="ARBA00022964"/>
    </source>
</evidence>
<dbReference type="InterPro" id="IPR039387">
    <property type="entry name" value="3_4-PCD"/>
</dbReference>
<dbReference type="PROSITE" id="PS00083">
    <property type="entry name" value="INTRADIOL_DIOXYGENAS"/>
    <property type="match status" value="1"/>
</dbReference>